<proteinExistence type="predicted"/>
<evidence type="ECO:0000259" key="1">
    <source>
        <dbReference type="Pfam" id="PF12708"/>
    </source>
</evidence>
<organism evidence="2 3">
    <name type="scientific">Paraglaciecola chathamensis S18K6</name>
    <dbReference type="NCBI Taxonomy" id="1127672"/>
    <lineage>
        <taxon>Bacteria</taxon>
        <taxon>Pseudomonadati</taxon>
        <taxon>Pseudomonadota</taxon>
        <taxon>Gammaproteobacteria</taxon>
        <taxon>Alteromonadales</taxon>
        <taxon>Alteromonadaceae</taxon>
        <taxon>Paraglaciecola</taxon>
    </lineage>
</organism>
<dbReference type="AlphaFoldDB" id="A0AAV3V789"/>
<name>A0AAV3V789_9ALTE</name>
<sequence length="560" mass="62715">MKIPKLVPLADLIHHHALISILIIFPNITLADTTPEISKDGSNVYMPDFSYAGYHFGEKEIVTEADTTYINITDFDAFPNDNKDDTKAILSALNFAHSVKGHVTVSFPKGRFIIKDILRISRSNITISGKGMGTQGTQLYFPMPLSIIDKTPLLDELRNYLRLHNKKQHDAEIYIDDYFSEYSWSGGVIWIQKEGTRPVPYLEELDEQLPKLATITEGKRGTKALKVSDASKISVGDVLRIDWHNKNGKQAGIIKSIYGDTDLMIGSHHFDFPNRPLVMQPTQVKSVSGNMIEIADPLLHDINKDIPAHLSSWEHLEEVGIEGISIQFPTGDTYGHHVEQGFNGIYLTSVFNGWIRNVSFSNADSALLTENSGNVTISNIRSDGTRFGHYGIHLGSVHNFLVEDVKISNPTVHTFSMNTKSTKSVFLRGEAFTQPSLDQHAGANHQNLYDNMIFHVEAVRDEEGPYYDLWFGGGAGYWQPGHGRYNTTWNAKIFVESGANSNETVRILGKTEGPDARVIGMYGNRKLAVEHYPSPHIADINSKVAIPSLYEYQKQKRLEK</sequence>
<dbReference type="EMBL" id="BAEM01000063">
    <property type="protein sequence ID" value="GAC12651.1"/>
    <property type="molecule type" value="Genomic_DNA"/>
</dbReference>
<reference evidence="2 3" key="1">
    <citation type="journal article" date="2017" name="Antonie Van Leeuwenhoek">
        <title>Rhizobium rhizosphaerae sp. nov., a novel species isolated from rice rhizosphere.</title>
        <authorList>
            <person name="Zhao J.J."/>
            <person name="Zhang J."/>
            <person name="Zhang R.J."/>
            <person name="Zhang C.W."/>
            <person name="Yin H.Q."/>
            <person name="Zhang X.X."/>
        </authorList>
    </citation>
    <scope>NUCLEOTIDE SEQUENCE [LARGE SCALE GENOMIC DNA]</scope>
    <source>
        <strain evidence="2 3">S18K6</strain>
    </source>
</reference>
<accession>A0AAV3V789</accession>
<evidence type="ECO:0000313" key="2">
    <source>
        <dbReference type="EMBL" id="GAC12651.1"/>
    </source>
</evidence>
<feature type="domain" description="Rhamnogalacturonase A/B/Epimerase-like pectate lyase" evidence="1">
    <location>
        <begin position="69"/>
        <end position="133"/>
    </location>
</feature>
<evidence type="ECO:0000313" key="3">
    <source>
        <dbReference type="Proteomes" id="UP000006320"/>
    </source>
</evidence>
<dbReference type="InterPro" id="IPR012334">
    <property type="entry name" value="Pectin_lyas_fold"/>
</dbReference>
<dbReference type="SUPFAM" id="SSF51126">
    <property type="entry name" value="Pectin lyase-like"/>
    <property type="match status" value="1"/>
</dbReference>
<dbReference type="InterPro" id="IPR024535">
    <property type="entry name" value="RHGA/B-epi-like_pectate_lyase"/>
</dbReference>
<dbReference type="RefSeq" id="WP_007992390.1">
    <property type="nucleotide sequence ID" value="NZ_BAEM01000063.1"/>
</dbReference>
<dbReference type="Gene3D" id="2.160.20.10">
    <property type="entry name" value="Single-stranded right-handed beta-helix, Pectin lyase-like"/>
    <property type="match status" value="2"/>
</dbReference>
<comment type="caution">
    <text evidence="2">The sequence shown here is derived from an EMBL/GenBank/DDBJ whole genome shotgun (WGS) entry which is preliminary data.</text>
</comment>
<gene>
    <name evidence="2" type="ORF">GCHA_4734</name>
</gene>
<dbReference type="InterPro" id="IPR011050">
    <property type="entry name" value="Pectin_lyase_fold/virulence"/>
</dbReference>
<dbReference type="Proteomes" id="UP000006320">
    <property type="component" value="Unassembled WGS sequence"/>
</dbReference>
<dbReference type="Pfam" id="PF12708">
    <property type="entry name" value="Pect-lyase_RHGA_epim"/>
    <property type="match status" value="1"/>
</dbReference>
<protein>
    <recommendedName>
        <fullName evidence="1">Rhamnogalacturonase A/B/Epimerase-like pectate lyase domain-containing protein</fullName>
    </recommendedName>
</protein>